<name>W6XVU5_COCC2</name>
<accession>W6XVU5</accession>
<gene>
    <name evidence="1" type="ORF">COCCADRAFT_113073</name>
</gene>
<dbReference type="RefSeq" id="XP_007718791.1">
    <property type="nucleotide sequence ID" value="XM_007720601.1"/>
</dbReference>
<feature type="non-terminal residue" evidence="1">
    <location>
        <position position="1"/>
    </location>
</feature>
<evidence type="ECO:0000313" key="2">
    <source>
        <dbReference type="Proteomes" id="UP000053841"/>
    </source>
</evidence>
<proteinExistence type="predicted"/>
<dbReference type="EMBL" id="KI965068">
    <property type="protein sequence ID" value="EUC26904.1"/>
    <property type="molecule type" value="Genomic_DNA"/>
</dbReference>
<keyword evidence="2" id="KW-1185">Reference proteome</keyword>
<reference evidence="1 2" key="1">
    <citation type="journal article" date="2013" name="PLoS Genet.">
        <title>Comparative genome structure, secondary metabolite, and effector coding capacity across Cochliobolus pathogens.</title>
        <authorList>
            <person name="Condon B.J."/>
            <person name="Leng Y."/>
            <person name="Wu D."/>
            <person name="Bushley K.E."/>
            <person name="Ohm R.A."/>
            <person name="Otillar R."/>
            <person name="Martin J."/>
            <person name="Schackwitz W."/>
            <person name="Grimwood J."/>
            <person name="MohdZainudin N."/>
            <person name="Xue C."/>
            <person name="Wang R."/>
            <person name="Manning V.A."/>
            <person name="Dhillon B."/>
            <person name="Tu Z.J."/>
            <person name="Steffenson B.J."/>
            <person name="Salamov A."/>
            <person name="Sun H."/>
            <person name="Lowry S."/>
            <person name="LaButti K."/>
            <person name="Han J."/>
            <person name="Copeland A."/>
            <person name="Lindquist E."/>
            <person name="Barry K."/>
            <person name="Schmutz J."/>
            <person name="Baker S.E."/>
            <person name="Ciuffetti L.M."/>
            <person name="Grigoriev I.V."/>
            <person name="Zhong S."/>
            <person name="Turgeon B.G."/>
        </authorList>
    </citation>
    <scope>NUCLEOTIDE SEQUENCE [LARGE SCALE GENOMIC DNA]</scope>
    <source>
        <strain evidence="1 2">26-R-13</strain>
    </source>
</reference>
<dbReference type="KEGG" id="bze:COCCADRAFT_113073"/>
<protein>
    <submittedName>
        <fullName evidence="1">Uncharacterized protein</fullName>
    </submittedName>
</protein>
<dbReference type="GeneID" id="19144576"/>
<dbReference type="Proteomes" id="UP000053841">
    <property type="component" value="Unassembled WGS sequence"/>
</dbReference>
<dbReference type="AlphaFoldDB" id="W6XVU5"/>
<organism evidence="1 2">
    <name type="scientific">Cochliobolus carbonum (strain 26-R-13)</name>
    <name type="common">Maize leaf spot fungus</name>
    <name type="synonym">Bipolaris zeicola</name>
    <dbReference type="NCBI Taxonomy" id="930089"/>
    <lineage>
        <taxon>Eukaryota</taxon>
        <taxon>Fungi</taxon>
        <taxon>Dikarya</taxon>
        <taxon>Ascomycota</taxon>
        <taxon>Pezizomycotina</taxon>
        <taxon>Dothideomycetes</taxon>
        <taxon>Pleosporomycetidae</taxon>
        <taxon>Pleosporales</taxon>
        <taxon>Pleosporineae</taxon>
        <taxon>Pleosporaceae</taxon>
        <taxon>Bipolaris</taxon>
    </lineage>
</organism>
<sequence>SQMRPPRLHSARNTFIRRYYDCNRVLPTIPIYVQLRTYISYIFKKSHVSITPLSVKRLKFIQDHVTDFDMQ</sequence>
<evidence type="ECO:0000313" key="1">
    <source>
        <dbReference type="EMBL" id="EUC26904.1"/>
    </source>
</evidence>
<dbReference type="HOGENOM" id="CLU_2746844_0_0_1"/>